<dbReference type="Pfam" id="PF18404">
    <property type="entry name" value="Glyco_transf_24"/>
    <property type="match status" value="1"/>
</dbReference>
<evidence type="ECO:0000256" key="1">
    <source>
        <dbReference type="SAM" id="MobiDB-lite"/>
    </source>
</evidence>
<dbReference type="InterPro" id="IPR009448">
    <property type="entry name" value="UDP-g_GGtrans"/>
</dbReference>
<organism evidence="3 4">
    <name type="scientific">Aromia moschata</name>
    <dbReference type="NCBI Taxonomy" id="1265417"/>
    <lineage>
        <taxon>Eukaryota</taxon>
        <taxon>Metazoa</taxon>
        <taxon>Ecdysozoa</taxon>
        <taxon>Arthropoda</taxon>
        <taxon>Hexapoda</taxon>
        <taxon>Insecta</taxon>
        <taxon>Pterygota</taxon>
        <taxon>Neoptera</taxon>
        <taxon>Endopterygota</taxon>
        <taxon>Coleoptera</taxon>
        <taxon>Polyphaga</taxon>
        <taxon>Cucujiformia</taxon>
        <taxon>Chrysomeloidea</taxon>
        <taxon>Cerambycidae</taxon>
        <taxon>Cerambycinae</taxon>
        <taxon>Callichromatini</taxon>
        <taxon>Aromia</taxon>
    </lineage>
</organism>
<accession>A0AAV8ZAM6</accession>
<gene>
    <name evidence="3" type="ORF">NQ318_020129</name>
</gene>
<feature type="region of interest" description="Disordered" evidence="1">
    <location>
        <begin position="56"/>
        <end position="79"/>
    </location>
</feature>
<dbReference type="InterPro" id="IPR040497">
    <property type="entry name" value="Glyco_transf_24"/>
</dbReference>
<evidence type="ECO:0000313" key="4">
    <source>
        <dbReference type="Proteomes" id="UP001162162"/>
    </source>
</evidence>
<proteinExistence type="predicted"/>
<sequence>MGIGSRRRGGRFGLSCVCNNPMTKEAKLTAAVRILPEWKSYDDEIRELQKKIDSGVLDADPAESLDTNEREATDLHSEL</sequence>
<protein>
    <recommendedName>
        <fullName evidence="2">Glucosyltransferase 24 catalytic domain-containing protein</fullName>
    </recommendedName>
</protein>
<dbReference type="EMBL" id="JAPWTK010000007">
    <property type="protein sequence ID" value="KAJ8960833.1"/>
    <property type="molecule type" value="Genomic_DNA"/>
</dbReference>
<dbReference type="GO" id="GO:0005783">
    <property type="term" value="C:endoplasmic reticulum"/>
    <property type="evidence" value="ECO:0007669"/>
    <property type="project" value="TreeGrafter"/>
</dbReference>
<keyword evidence="4" id="KW-1185">Reference proteome</keyword>
<dbReference type="AlphaFoldDB" id="A0AAV8ZAM6"/>
<dbReference type="PANTHER" id="PTHR11226:SF0">
    <property type="entry name" value="UDP-GLUCOSE:GLYCOPROTEIN GLUCOSYLTRANSFERASE"/>
    <property type="match status" value="1"/>
</dbReference>
<evidence type="ECO:0000313" key="3">
    <source>
        <dbReference type="EMBL" id="KAJ8960833.1"/>
    </source>
</evidence>
<dbReference type="GO" id="GO:0003980">
    <property type="term" value="F:UDP-glucose:glycoprotein glucosyltransferase activity"/>
    <property type="evidence" value="ECO:0007669"/>
    <property type="project" value="InterPro"/>
</dbReference>
<dbReference type="PANTHER" id="PTHR11226">
    <property type="entry name" value="UDP-GLUCOSE GLYCOPROTEIN:GLUCOSYLTRANSFERASE"/>
    <property type="match status" value="1"/>
</dbReference>
<feature type="domain" description="Glucosyltransferase 24 catalytic" evidence="2">
    <location>
        <begin position="17"/>
        <end position="48"/>
    </location>
</feature>
<dbReference type="GO" id="GO:0036503">
    <property type="term" value="P:ERAD pathway"/>
    <property type="evidence" value="ECO:0007669"/>
    <property type="project" value="TreeGrafter"/>
</dbReference>
<reference evidence="3" key="1">
    <citation type="journal article" date="2023" name="Insect Mol. Biol.">
        <title>Genome sequencing provides insights into the evolution of gene families encoding plant cell wall-degrading enzymes in longhorned beetles.</title>
        <authorList>
            <person name="Shin N.R."/>
            <person name="Okamura Y."/>
            <person name="Kirsch R."/>
            <person name="Pauchet Y."/>
        </authorList>
    </citation>
    <scope>NUCLEOTIDE SEQUENCE</scope>
    <source>
        <strain evidence="3">AMC_N1</strain>
    </source>
</reference>
<feature type="compositionally biased region" description="Basic and acidic residues" evidence="1">
    <location>
        <begin position="67"/>
        <end position="79"/>
    </location>
</feature>
<dbReference type="GO" id="GO:0018279">
    <property type="term" value="P:protein N-linked glycosylation via asparagine"/>
    <property type="evidence" value="ECO:0007669"/>
    <property type="project" value="TreeGrafter"/>
</dbReference>
<name>A0AAV8ZAM6_9CUCU</name>
<dbReference type="Proteomes" id="UP001162162">
    <property type="component" value="Unassembled WGS sequence"/>
</dbReference>
<comment type="caution">
    <text evidence="3">The sequence shown here is derived from an EMBL/GenBank/DDBJ whole genome shotgun (WGS) entry which is preliminary data.</text>
</comment>
<dbReference type="GO" id="GO:0051082">
    <property type="term" value="F:unfolded protein binding"/>
    <property type="evidence" value="ECO:0007669"/>
    <property type="project" value="TreeGrafter"/>
</dbReference>
<evidence type="ECO:0000259" key="2">
    <source>
        <dbReference type="Pfam" id="PF18404"/>
    </source>
</evidence>